<feature type="non-terminal residue" evidence="1">
    <location>
        <position position="163"/>
    </location>
</feature>
<accession>A0A699RAT9</accession>
<sequence length="163" mass="18324">DIFIIALDGLPDKYEHVFDIIIHREPFPDLKVVRSMLTTTEKRLKSTGQSTTLDTSSSSLMVLLANSGNNNARRSTGTLGELRSLKLGYLSIDAYFCKIESIATILASLSLPIRKDDIFIIALDGLPDKYEHVFDIIIHREPFPDLKVVRSMLTTTEKRLKST</sequence>
<organism evidence="1">
    <name type="scientific">Tanacetum cinerariifolium</name>
    <name type="common">Dalmatian daisy</name>
    <name type="synonym">Chrysanthemum cinerariifolium</name>
    <dbReference type="NCBI Taxonomy" id="118510"/>
    <lineage>
        <taxon>Eukaryota</taxon>
        <taxon>Viridiplantae</taxon>
        <taxon>Streptophyta</taxon>
        <taxon>Embryophyta</taxon>
        <taxon>Tracheophyta</taxon>
        <taxon>Spermatophyta</taxon>
        <taxon>Magnoliopsida</taxon>
        <taxon>eudicotyledons</taxon>
        <taxon>Gunneridae</taxon>
        <taxon>Pentapetalae</taxon>
        <taxon>asterids</taxon>
        <taxon>campanulids</taxon>
        <taxon>Asterales</taxon>
        <taxon>Asteraceae</taxon>
        <taxon>Asteroideae</taxon>
        <taxon>Anthemideae</taxon>
        <taxon>Anthemidinae</taxon>
        <taxon>Tanacetum</taxon>
    </lineage>
</organism>
<keyword evidence="1" id="KW-0808">Transferase</keyword>
<dbReference type="PANTHER" id="PTHR47481:SF41">
    <property type="entry name" value="COPIA-LIKE POLYPROTEIN_RETROTRANSPOSON"/>
    <property type="match status" value="1"/>
</dbReference>
<proteinExistence type="predicted"/>
<dbReference type="PANTHER" id="PTHR47481">
    <property type="match status" value="1"/>
</dbReference>
<reference evidence="1" key="1">
    <citation type="journal article" date="2019" name="Sci. Rep.">
        <title>Draft genome of Tanacetum cinerariifolium, the natural source of mosquito coil.</title>
        <authorList>
            <person name="Yamashiro T."/>
            <person name="Shiraishi A."/>
            <person name="Satake H."/>
            <person name="Nakayama K."/>
        </authorList>
    </citation>
    <scope>NUCLEOTIDE SEQUENCE</scope>
</reference>
<dbReference type="GO" id="GO:0016301">
    <property type="term" value="F:kinase activity"/>
    <property type="evidence" value="ECO:0007669"/>
    <property type="project" value="UniProtKB-KW"/>
</dbReference>
<dbReference type="AlphaFoldDB" id="A0A699RAT9"/>
<name>A0A699RAT9_TANCI</name>
<dbReference type="EMBL" id="BKCJ011078741">
    <property type="protein sequence ID" value="GFC81192.1"/>
    <property type="molecule type" value="Genomic_DNA"/>
</dbReference>
<protein>
    <submittedName>
        <fullName evidence="1">Hybrid signal transduction histidine kinase M</fullName>
    </submittedName>
</protein>
<keyword evidence="1" id="KW-0418">Kinase</keyword>
<gene>
    <name evidence="1" type="ORF">Tci_853162</name>
</gene>
<evidence type="ECO:0000313" key="1">
    <source>
        <dbReference type="EMBL" id="GFC81192.1"/>
    </source>
</evidence>
<comment type="caution">
    <text evidence="1">The sequence shown here is derived from an EMBL/GenBank/DDBJ whole genome shotgun (WGS) entry which is preliminary data.</text>
</comment>
<feature type="non-terminal residue" evidence="1">
    <location>
        <position position="1"/>
    </location>
</feature>